<feature type="signal peptide" evidence="2">
    <location>
        <begin position="1"/>
        <end position="27"/>
    </location>
</feature>
<accession>A0AAU7NQ94</accession>
<evidence type="ECO:0000313" key="3">
    <source>
        <dbReference type="EMBL" id="XBS18866.1"/>
    </source>
</evidence>
<dbReference type="InterPro" id="IPR011990">
    <property type="entry name" value="TPR-like_helical_dom_sf"/>
</dbReference>
<reference evidence="3 4" key="1">
    <citation type="journal article" date="2024" name="Microbiology">
        <title>Methylomarinum rosea sp. nov., a novel halophilic methanotrophic bacterium from the hypersaline Lake Elton.</title>
        <authorList>
            <person name="Suleimanov R.Z."/>
            <person name="Oshkin I.Y."/>
            <person name="Danilova O.V."/>
            <person name="Suzina N.E."/>
            <person name="Dedysh S.N."/>
        </authorList>
    </citation>
    <scope>NUCLEOTIDE SEQUENCE [LARGE SCALE GENOMIC DNA]</scope>
    <source>
        <strain evidence="3 4">Ch1-1</strain>
    </source>
</reference>
<dbReference type="Proteomes" id="UP001225378">
    <property type="component" value="Chromosome"/>
</dbReference>
<name>A0AAU7NQ94_9GAMM</name>
<dbReference type="PROSITE" id="PS50005">
    <property type="entry name" value="TPR"/>
    <property type="match status" value="1"/>
</dbReference>
<organism evidence="3 4">
    <name type="scientific">Methylomarinum roseum</name>
    <dbReference type="NCBI Taxonomy" id="3067653"/>
    <lineage>
        <taxon>Bacteria</taxon>
        <taxon>Pseudomonadati</taxon>
        <taxon>Pseudomonadota</taxon>
        <taxon>Gammaproteobacteria</taxon>
        <taxon>Methylococcales</taxon>
        <taxon>Methylococcaceae</taxon>
        <taxon>Methylomarinum</taxon>
    </lineage>
</organism>
<proteinExistence type="predicted"/>
<dbReference type="InterPro" id="IPR019734">
    <property type="entry name" value="TPR_rpt"/>
</dbReference>
<dbReference type="SMART" id="SM00028">
    <property type="entry name" value="TPR"/>
    <property type="match status" value="9"/>
</dbReference>
<evidence type="ECO:0000256" key="1">
    <source>
        <dbReference type="PROSITE-ProRule" id="PRU00339"/>
    </source>
</evidence>
<keyword evidence="4" id="KW-1185">Reference proteome</keyword>
<dbReference type="Pfam" id="PF14559">
    <property type="entry name" value="TPR_19"/>
    <property type="match status" value="2"/>
</dbReference>
<dbReference type="PANTHER" id="PTHR12558:SF13">
    <property type="entry name" value="CELL DIVISION CYCLE PROTEIN 27 HOMOLOG"/>
    <property type="match status" value="1"/>
</dbReference>
<protein>
    <submittedName>
        <fullName evidence="3">Tetratricopeptide repeat protein</fullName>
    </submittedName>
</protein>
<feature type="chain" id="PRO_5043616395" evidence="2">
    <location>
        <begin position="28"/>
        <end position="567"/>
    </location>
</feature>
<keyword evidence="1" id="KW-0802">TPR repeat</keyword>
<dbReference type="Gene3D" id="1.25.40.10">
    <property type="entry name" value="Tetratricopeptide repeat domain"/>
    <property type="match status" value="2"/>
</dbReference>
<evidence type="ECO:0000313" key="4">
    <source>
        <dbReference type="Proteomes" id="UP001225378"/>
    </source>
</evidence>
<dbReference type="RefSeq" id="WP_349431057.1">
    <property type="nucleotide sequence ID" value="NZ_CP157743.1"/>
</dbReference>
<dbReference type="KEGG" id="mech:Q9L42_010810"/>
<sequence length="567" mass="63376">MIKKNVIVKLHRTTLILGLSASMNAGAATYDFQDQRQDEFESPGQLLLTPDSFAHVPMDMDQEVMLQDEIEQNKSDYQHVLKLIKQHRQEEAEKKVAELLASKPDVAVFHDLRALLNILDKDLAAAAKSYQQAIEVNPKDTLAYLGIAKLAMAENKLEQAKEYAEKGLAVNDKALQAYFILADVALKQKNLLEVENILITALEKVKGNIPAELKTLKNLGKYYASQKKPEKILAISEELSNRYPKNNNVISALVAAQLANNQKDQAEQNLRRIIDRDKQDIKNRLLLASLLSQQAGKEKDALALMDEAAKINPDQPQANYLKATYLIQLDRTQDAMEIADKLDAQFPTLPLGKLLQGKAYIADKKLDKATAAYKKAYQLQANNRILFTLANLLNIQGKSEEAINMLNEALLKKPNNLSLHYRLATIYQSQNDTKLAESHYRIILDQQPDNVLALNNLAWMYAQQRNTKALGLAEKAYTKAPKSAAIADTYGYILLQQGRPVDSLAILKEAAALAPKAIDIKYHLAEAYDANGNKQKAAEILEAIVNSEQDFAEKKEAIQLLKQIKAK</sequence>
<feature type="repeat" description="TPR" evidence="1">
    <location>
        <begin position="383"/>
        <end position="416"/>
    </location>
</feature>
<dbReference type="PANTHER" id="PTHR12558">
    <property type="entry name" value="CELL DIVISION CYCLE 16,23,27"/>
    <property type="match status" value="1"/>
</dbReference>
<keyword evidence="2" id="KW-0732">Signal</keyword>
<evidence type="ECO:0000256" key="2">
    <source>
        <dbReference type="SAM" id="SignalP"/>
    </source>
</evidence>
<dbReference type="Pfam" id="PF13432">
    <property type="entry name" value="TPR_16"/>
    <property type="match status" value="2"/>
</dbReference>
<dbReference type="AlphaFoldDB" id="A0AAU7NQ94"/>
<dbReference type="EMBL" id="CP157743">
    <property type="protein sequence ID" value="XBS18866.1"/>
    <property type="molecule type" value="Genomic_DNA"/>
</dbReference>
<dbReference type="SUPFAM" id="SSF48452">
    <property type="entry name" value="TPR-like"/>
    <property type="match status" value="3"/>
</dbReference>
<gene>
    <name evidence="3" type="ORF">Q9L42_010810</name>
</gene>